<evidence type="ECO:0000256" key="3">
    <source>
        <dbReference type="ARBA" id="ARBA00023211"/>
    </source>
</evidence>
<dbReference type="EC" id="3.5.3.-" evidence="5"/>
<dbReference type="RefSeq" id="WP_380005154.1">
    <property type="nucleotide sequence ID" value="NZ_JBHLYR010000009.1"/>
</dbReference>
<dbReference type="InterPro" id="IPR023696">
    <property type="entry name" value="Ureohydrolase_dom_sf"/>
</dbReference>
<keyword evidence="6" id="KW-1185">Reference proteome</keyword>
<evidence type="ECO:0000256" key="2">
    <source>
        <dbReference type="ARBA" id="ARBA00022801"/>
    </source>
</evidence>
<evidence type="ECO:0000313" key="6">
    <source>
        <dbReference type="Proteomes" id="UP001589733"/>
    </source>
</evidence>
<evidence type="ECO:0000313" key="5">
    <source>
        <dbReference type="EMBL" id="MFB9990832.1"/>
    </source>
</evidence>
<evidence type="ECO:0000256" key="4">
    <source>
        <dbReference type="PROSITE-ProRule" id="PRU00742"/>
    </source>
</evidence>
<dbReference type="PANTHER" id="PTHR43782:SF3">
    <property type="entry name" value="ARGINASE"/>
    <property type="match status" value="1"/>
</dbReference>
<proteinExistence type="inferred from homology"/>
<protein>
    <submittedName>
        <fullName evidence="5">Arginase family protein</fullName>
        <ecNumber evidence="5">3.5.3.-</ecNumber>
    </submittedName>
</protein>
<comment type="similarity">
    <text evidence="4">Belongs to the arginase family.</text>
</comment>
<comment type="caution">
    <text evidence="5">The sequence shown here is derived from an EMBL/GenBank/DDBJ whole genome shotgun (WGS) entry which is preliminary data.</text>
</comment>
<dbReference type="Gene3D" id="3.40.800.10">
    <property type="entry name" value="Ureohydrolase domain"/>
    <property type="match status" value="1"/>
</dbReference>
<reference evidence="5 6" key="1">
    <citation type="submission" date="2024-09" db="EMBL/GenBank/DDBJ databases">
        <authorList>
            <person name="Sun Q."/>
            <person name="Mori K."/>
        </authorList>
    </citation>
    <scope>NUCLEOTIDE SEQUENCE [LARGE SCALE GENOMIC DNA]</scope>
    <source>
        <strain evidence="5 6">JCM 13503</strain>
    </source>
</reference>
<keyword evidence="1" id="KW-0479">Metal-binding</keyword>
<dbReference type="GO" id="GO:0016787">
    <property type="term" value="F:hydrolase activity"/>
    <property type="evidence" value="ECO:0007669"/>
    <property type="project" value="UniProtKB-KW"/>
</dbReference>
<dbReference type="CDD" id="cd09999">
    <property type="entry name" value="Arginase-like_1"/>
    <property type="match status" value="1"/>
</dbReference>
<dbReference type="SUPFAM" id="SSF52768">
    <property type="entry name" value="Arginase/deacetylase"/>
    <property type="match status" value="1"/>
</dbReference>
<keyword evidence="2 5" id="KW-0378">Hydrolase</keyword>
<dbReference type="PANTHER" id="PTHR43782">
    <property type="entry name" value="ARGINASE"/>
    <property type="match status" value="1"/>
</dbReference>
<dbReference type="Proteomes" id="UP001589733">
    <property type="component" value="Unassembled WGS sequence"/>
</dbReference>
<dbReference type="InterPro" id="IPR006035">
    <property type="entry name" value="Ureohydrolase"/>
</dbReference>
<keyword evidence="3" id="KW-0464">Manganese</keyword>
<dbReference type="Pfam" id="PF00491">
    <property type="entry name" value="Arginase"/>
    <property type="match status" value="1"/>
</dbReference>
<gene>
    <name evidence="5" type="ORF">ACFFLM_02375</name>
</gene>
<dbReference type="EMBL" id="JBHLYR010000009">
    <property type="protein sequence ID" value="MFB9990832.1"/>
    <property type="molecule type" value="Genomic_DNA"/>
</dbReference>
<dbReference type="PRINTS" id="PR00116">
    <property type="entry name" value="ARGINASE"/>
</dbReference>
<organism evidence="5 6">
    <name type="scientific">Deinococcus oregonensis</name>
    <dbReference type="NCBI Taxonomy" id="1805970"/>
    <lineage>
        <taxon>Bacteria</taxon>
        <taxon>Thermotogati</taxon>
        <taxon>Deinococcota</taxon>
        <taxon>Deinococci</taxon>
        <taxon>Deinococcales</taxon>
        <taxon>Deinococcaceae</taxon>
        <taxon>Deinococcus</taxon>
    </lineage>
</organism>
<evidence type="ECO:0000256" key="1">
    <source>
        <dbReference type="ARBA" id="ARBA00022723"/>
    </source>
</evidence>
<dbReference type="PROSITE" id="PS51409">
    <property type="entry name" value="ARGINASE_2"/>
    <property type="match status" value="1"/>
</dbReference>
<sequence>MEQCLMHLLFPQWQGAGDLPALAQGARRLAQLAPDILWQEVPLTASEGLTVQDGIVGRAPLLRQFEAVLDLLVVQQPTQLFTLGGDCAVELAPIAALNMHYGPELTLVWLDAHGDLNTPVSSPSGTFHGMPLRHLLGEGDPEVVKPCHPLCAPRKWFWPACVSLIHPNRHTWTPKAGSLYRRRL</sequence>
<name>A0ABV6AV03_9DEIO</name>
<accession>A0ABV6AV03</accession>